<dbReference type="RefSeq" id="WP_284920179.1">
    <property type="nucleotide sequence ID" value="NZ_CP126980.1"/>
</dbReference>
<accession>A0ABY8WLK6</accession>
<dbReference type="Proteomes" id="UP001240150">
    <property type="component" value="Chromosome"/>
</dbReference>
<organism evidence="3 4">
    <name type="scientific">Actinoplanes oblitus</name>
    <dbReference type="NCBI Taxonomy" id="3040509"/>
    <lineage>
        <taxon>Bacteria</taxon>
        <taxon>Bacillati</taxon>
        <taxon>Actinomycetota</taxon>
        <taxon>Actinomycetes</taxon>
        <taxon>Micromonosporales</taxon>
        <taxon>Micromonosporaceae</taxon>
        <taxon>Actinoplanes</taxon>
    </lineage>
</organism>
<feature type="transmembrane region" description="Helical" evidence="2">
    <location>
        <begin position="116"/>
        <end position="135"/>
    </location>
</feature>
<evidence type="ECO:0000313" key="3">
    <source>
        <dbReference type="EMBL" id="WIM98781.1"/>
    </source>
</evidence>
<protein>
    <submittedName>
        <fullName evidence="3">Uncharacterized protein</fullName>
    </submittedName>
</protein>
<reference evidence="3 4" key="1">
    <citation type="submission" date="2023-06" db="EMBL/GenBank/DDBJ databases">
        <authorList>
            <person name="Yushchuk O."/>
            <person name="Binda E."/>
            <person name="Ruckert-Reed C."/>
            <person name="Fedorenko V."/>
            <person name="Kalinowski J."/>
            <person name="Marinelli F."/>
        </authorList>
    </citation>
    <scope>NUCLEOTIDE SEQUENCE [LARGE SCALE GENOMIC DNA]</scope>
    <source>
        <strain evidence="3 4">NRRL 3884</strain>
    </source>
</reference>
<keyword evidence="2" id="KW-1133">Transmembrane helix</keyword>
<evidence type="ECO:0000256" key="2">
    <source>
        <dbReference type="SAM" id="Phobius"/>
    </source>
</evidence>
<keyword evidence="4" id="KW-1185">Reference proteome</keyword>
<name>A0ABY8WLK6_9ACTN</name>
<evidence type="ECO:0000313" key="4">
    <source>
        <dbReference type="Proteomes" id="UP001240150"/>
    </source>
</evidence>
<evidence type="ECO:0000256" key="1">
    <source>
        <dbReference type="SAM" id="MobiDB-lite"/>
    </source>
</evidence>
<gene>
    <name evidence="3" type="ORF">ACTOB_002395</name>
</gene>
<keyword evidence="2" id="KW-0472">Membrane</keyword>
<keyword evidence="2" id="KW-0812">Transmembrane</keyword>
<dbReference type="EMBL" id="CP126980">
    <property type="protein sequence ID" value="WIM98781.1"/>
    <property type="molecule type" value="Genomic_DNA"/>
</dbReference>
<feature type="transmembrane region" description="Helical" evidence="2">
    <location>
        <begin position="141"/>
        <end position="161"/>
    </location>
</feature>
<feature type="transmembrane region" description="Helical" evidence="2">
    <location>
        <begin position="74"/>
        <end position="95"/>
    </location>
</feature>
<feature type="compositionally biased region" description="Low complexity" evidence="1">
    <location>
        <begin position="166"/>
        <end position="181"/>
    </location>
</feature>
<proteinExistence type="predicted"/>
<feature type="transmembrane region" description="Helical" evidence="2">
    <location>
        <begin position="12"/>
        <end position="40"/>
    </location>
</feature>
<feature type="region of interest" description="Disordered" evidence="1">
    <location>
        <begin position="166"/>
        <end position="192"/>
    </location>
</feature>
<feature type="compositionally biased region" description="Gly residues" evidence="1">
    <location>
        <begin position="182"/>
        <end position="192"/>
    </location>
</feature>
<sequence>MTVARHATRTAAFAAAYLLTFWAGGFLFLSALPVAALWLLAQTPSGRRRFDVIALATTAAVAATLNGAGPLLSLVLAATGTLPALLFAVLTERWAPGWWQGHGNRFRSLHNRLSRLAAAAALTAATSGLLQAVLIQDTFRYATLLTTFRDAAAILLLTLAARTMRRSPASPGRPASPRTPGSRGGGHLTVVR</sequence>